<keyword evidence="1 2" id="KW-0694">RNA-binding</keyword>
<gene>
    <name evidence="4" type="ORF">SUZIE_190520</name>
</gene>
<dbReference type="Pfam" id="PF00076">
    <property type="entry name" value="RRM_1"/>
    <property type="match status" value="1"/>
</dbReference>
<evidence type="ECO:0000313" key="4">
    <source>
        <dbReference type="EMBL" id="MBZ3886951.1"/>
    </source>
</evidence>
<proteinExistence type="predicted"/>
<feature type="domain" description="RRM" evidence="3">
    <location>
        <begin position="56"/>
        <end position="133"/>
    </location>
</feature>
<dbReference type="SUPFAM" id="SSF54928">
    <property type="entry name" value="RNA-binding domain, RBD"/>
    <property type="match status" value="1"/>
</dbReference>
<dbReference type="PANTHER" id="PTHR48034">
    <property type="entry name" value="TRANSFORMER-2 SEX-DETERMINING PROTEIN-RELATED"/>
    <property type="match status" value="1"/>
</dbReference>
<dbReference type="InterPro" id="IPR035979">
    <property type="entry name" value="RBD_domain_sf"/>
</dbReference>
<evidence type="ECO:0000256" key="1">
    <source>
        <dbReference type="ARBA" id="ARBA00022884"/>
    </source>
</evidence>
<dbReference type="Gene3D" id="3.30.70.330">
    <property type="match status" value="1"/>
</dbReference>
<dbReference type="PROSITE" id="PS50102">
    <property type="entry name" value="RRM"/>
    <property type="match status" value="1"/>
</dbReference>
<sequence>MQDRNPSLGQPPDSRNVEHMVQCFVSISGEEPCCGMFPPGYVTLCQDSNSLPCEEGKLSVGGHILNTDEQVLKDHFSSFGPISEVIVKDQKARRSQRFGFITITNPEHATDAMKAMNGESLGDHQIHVDNPGKSA</sequence>
<dbReference type="AlphaFoldDB" id="A0AA41T6R4"/>
<dbReference type="GO" id="GO:0003723">
    <property type="term" value="F:RNA binding"/>
    <property type="evidence" value="ECO:0007669"/>
    <property type="project" value="UniProtKB-UniRule"/>
</dbReference>
<dbReference type="Proteomes" id="UP001166674">
    <property type="component" value="Unassembled WGS sequence"/>
</dbReference>
<evidence type="ECO:0000259" key="3">
    <source>
        <dbReference type="PROSITE" id="PS50102"/>
    </source>
</evidence>
<accession>A0AA41T6R4</accession>
<evidence type="ECO:0000313" key="5">
    <source>
        <dbReference type="Proteomes" id="UP001166674"/>
    </source>
</evidence>
<reference evidence="4" key="1">
    <citation type="submission" date="2020-03" db="EMBL/GenBank/DDBJ databases">
        <title>Studies in the Genomics of Life Span.</title>
        <authorList>
            <person name="Glass D."/>
        </authorList>
    </citation>
    <scope>NUCLEOTIDE SEQUENCE</scope>
    <source>
        <strain evidence="4">SUZIE</strain>
        <tissue evidence="4">Muscle</tissue>
    </source>
</reference>
<dbReference type="InterPro" id="IPR012677">
    <property type="entry name" value="Nucleotide-bd_a/b_plait_sf"/>
</dbReference>
<comment type="caution">
    <text evidence="4">The sequence shown here is derived from an EMBL/GenBank/DDBJ whole genome shotgun (WGS) entry which is preliminary data.</text>
</comment>
<dbReference type="InterPro" id="IPR050441">
    <property type="entry name" value="RBM"/>
</dbReference>
<organism evidence="4 5">
    <name type="scientific">Sciurus carolinensis</name>
    <name type="common">Eastern gray squirrel</name>
    <dbReference type="NCBI Taxonomy" id="30640"/>
    <lineage>
        <taxon>Eukaryota</taxon>
        <taxon>Metazoa</taxon>
        <taxon>Chordata</taxon>
        <taxon>Craniata</taxon>
        <taxon>Vertebrata</taxon>
        <taxon>Euteleostomi</taxon>
        <taxon>Mammalia</taxon>
        <taxon>Eutheria</taxon>
        <taxon>Euarchontoglires</taxon>
        <taxon>Glires</taxon>
        <taxon>Rodentia</taxon>
        <taxon>Sciuromorpha</taxon>
        <taxon>Sciuridae</taxon>
        <taxon>Sciurinae</taxon>
        <taxon>Sciurini</taxon>
        <taxon>Sciurus</taxon>
    </lineage>
</organism>
<keyword evidence="5" id="KW-1185">Reference proteome</keyword>
<dbReference type="InterPro" id="IPR000504">
    <property type="entry name" value="RRM_dom"/>
</dbReference>
<protein>
    <submittedName>
        <fullName evidence="4">RNA-binding protein 3</fullName>
    </submittedName>
</protein>
<evidence type="ECO:0000256" key="2">
    <source>
        <dbReference type="PROSITE-ProRule" id="PRU00176"/>
    </source>
</evidence>
<dbReference type="EMBL" id="JAATJV010412367">
    <property type="protein sequence ID" value="MBZ3886951.1"/>
    <property type="molecule type" value="Genomic_DNA"/>
</dbReference>
<name>A0AA41T6R4_SCICA</name>
<dbReference type="SMART" id="SM00360">
    <property type="entry name" value="RRM"/>
    <property type="match status" value="1"/>
</dbReference>